<dbReference type="InterPro" id="IPR045168">
    <property type="entry name" value="YTH_prot"/>
</dbReference>
<feature type="region of interest" description="Disordered" evidence="2">
    <location>
        <begin position="93"/>
        <end position="116"/>
    </location>
</feature>
<dbReference type="PROSITE" id="PS50882">
    <property type="entry name" value="YTH"/>
    <property type="match status" value="1"/>
</dbReference>
<name>A0A7I8KZU1_SPIIN</name>
<dbReference type="InterPro" id="IPR007275">
    <property type="entry name" value="YTH_domain"/>
</dbReference>
<dbReference type="GO" id="GO:0061157">
    <property type="term" value="P:mRNA destabilization"/>
    <property type="evidence" value="ECO:0007669"/>
    <property type="project" value="TreeGrafter"/>
</dbReference>
<dbReference type="GO" id="GO:1990247">
    <property type="term" value="F:N6-methyladenosine-containing RNA reader activity"/>
    <property type="evidence" value="ECO:0007669"/>
    <property type="project" value="UniProtKB-UniRule"/>
</dbReference>
<feature type="compositionally biased region" description="Polar residues" evidence="2">
    <location>
        <begin position="95"/>
        <end position="113"/>
    </location>
</feature>
<gene>
    <name evidence="4" type="ORF">SI8410_09013162</name>
</gene>
<keyword evidence="1" id="KW-0694">RNA-binding</keyword>
<evidence type="ECO:0000313" key="5">
    <source>
        <dbReference type="Proteomes" id="UP000663760"/>
    </source>
</evidence>
<feature type="domain" description="YTH" evidence="3">
    <location>
        <begin position="154"/>
        <end position="295"/>
    </location>
</feature>
<reference evidence="4" key="1">
    <citation type="submission" date="2020-02" db="EMBL/GenBank/DDBJ databases">
        <authorList>
            <person name="Scholz U."/>
            <person name="Mascher M."/>
            <person name="Fiebig A."/>
        </authorList>
    </citation>
    <scope>NUCLEOTIDE SEQUENCE</scope>
</reference>
<evidence type="ECO:0000259" key="3">
    <source>
        <dbReference type="PROSITE" id="PS50882"/>
    </source>
</evidence>
<keyword evidence="5" id="KW-1185">Reference proteome</keyword>
<dbReference type="PANTHER" id="PTHR12357">
    <property type="entry name" value="YTH YT521-B HOMOLOGY DOMAIN-CONTAINING"/>
    <property type="match status" value="1"/>
</dbReference>
<protein>
    <recommendedName>
        <fullName evidence="1">YTH domain-containing family protein</fullName>
    </recommendedName>
</protein>
<proteinExistence type="inferred from homology"/>
<sequence>MATERNPEKLSFAERDDQSYVVGSDGLEFQQPVASVVSKGYIPVTKFPPYHNQVKSGVPYTNSGFSVKENGQSWVGSDKLKTRNKLGVGDIDFLNEQNRGPRTSSHKSASESGSDAAGVFSADDCNGQNTISPDIDIKREDYNLEDFPTKYEHALFFVIKSYSEDDIHKSIKYNVWASTPNGNQRLDNAFQISQAKMEEKGSKCPVFLFFSVNASGQFCGVAEMIGRVNFNKNMDFWQQDKWNGFFPVKWHIIKDVPNSQFRHIILENNDNKPVTNSRDTQEVKFSQGMEVLGIFKAFSSKTSILDDFSFYDNRQKAMQSKRSKAHAPHLEGFSVKSSDAAAPVGKAGELDPLIAGLKAVELGPAKSAGEPQMGVEVKE</sequence>
<evidence type="ECO:0000313" key="4">
    <source>
        <dbReference type="EMBL" id="CAA7402484.1"/>
    </source>
</evidence>
<dbReference type="Pfam" id="PF04146">
    <property type="entry name" value="YTH"/>
    <property type="match status" value="1"/>
</dbReference>
<dbReference type="Proteomes" id="UP000663760">
    <property type="component" value="Chromosome 9"/>
</dbReference>
<dbReference type="PANTHER" id="PTHR12357:SF127">
    <property type="entry name" value="YTH DOMAIN-CONTAINING FAMILY PROTEIN"/>
    <property type="match status" value="1"/>
</dbReference>
<evidence type="ECO:0000256" key="2">
    <source>
        <dbReference type="SAM" id="MobiDB-lite"/>
    </source>
</evidence>
<dbReference type="Gene3D" id="3.10.590.10">
    <property type="entry name" value="ph1033 like domains"/>
    <property type="match status" value="1"/>
</dbReference>
<dbReference type="GO" id="GO:0005737">
    <property type="term" value="C:cytoplasm"/>
    <property type="evidence" value="ECO:0007669"/>
    <property type="project" value="TreeGrafter"/>
</dbReference>
<comment type="function">
    <text evidence="1">Specifically recognizes and binds N6-methyladenosine (m6A)-containing RNAs, and regulates mRNA stability. M6A is a modification present at internal sites of mRNAs and some non-coding RNAs and plays a role in mRNA stability and processing.</text>
</comment>
<dbReference type="OrthoDB" id="306690at2759"/>
<accession>A0A7I8KZU1</accession>
<dbReference type="GO" id="GO:0003729">
    <property type="term" value="F:mRNA binding"/>
    <property type="evidence" value="ECO:0007669"/>
    <property type="project" value="UniProtKB-UniRule"/>
</dbReference>
<dbReference type="EMBL" id="LR746272">
    <property type="protein sequence ID" value="CAA7402484.1"/>
    <property type="molecule type" value="Genomic_DNA"/>
</dbReference>
<comment type="similarity">
    <text evidence="1">Belongs to the YTHDF family.</text>
</comment>
<organism evidence="4 5">
    <name type="scientific">Spirodela intermedia</name>
    <name type="common">Intermediate duckweed</name>
    <dbReference type="NCBI Taxonomy" id="51605"/>
    <lineage>
        <taxon>Eukaryota</taxon>
        <taxon>Viridiplantae</taxon>
        <taxon>Streptophyta</taxon>
        <taxon>Embryophyta</taxon>
        <taxon>Tracheophyta</taxon>
        <taxon>Spermatophyta</taxon>
        <taxon>Magnoliopsida</taxon>
        <taxon>Liliopsida</taxon>
        <taxon>Araceae</taxon>
        <taxon>Lemnoideae</taxon>
        <taxon>Spirodela</taxon>
    </lineage>
</organism>
<dbReference type="CDD" id="cd21134">
    <property type="entry name" value="YTH"/>
    <property type="match status" value="1"/>
</dbReference>
<evidence type="ECO:0000256" key="1">
    <source>
        <dbReference type="RuleBase" id="RU369095"/>
    </source>
</evidence>
<dbReference type="AlphaFoldDB" id="A0A7I8KZU1"/>